<gene>
    <name evidence="2" type="ORF">MANES_06G110200</name>
</gene>
<evidence type="ECO:0000256" key="1">
    <source>
        <dbReference type="SAM" id="Phobius"/>
    </source>
</evidence>
<reference evidence="2" key="1">
    <citation type="submission" date="2016-02" db="EMBL/GenBank/DDBJ databases">
        <title>WGS assembly of Manihot esculenta.</title>
        <authorList>
            <person name="Bredeson J.V."/>
            <person name="Prochnik S.E."/>
            <person name="Lyons J.B."/>
            <person name="Schmutz J."/>
            <person name="Grimwood J."/>
            <person name="Vrebalov J."/>
            <person name="Bart R.S."/>
            <person name="Amuge T."/>
            <person name="Ferguson M.E."/>
            <person name="Green R."/>
            <person name="Putnam N."/>
            <person name="Stites J."/>
            <person name="Rounsley S."/>
            <person name="Rokhsar D.S."/>
        </authorList>
    </citation>
    <scope>NUCLEOTIDE SEQUENCE [LARGE SCALE GENOMIC DNA]</scope>
    <source>
        <tissue evidence="2">Leaf</tissue>
    </source>
</reference>
<organism evidence="2">
    <name type="scientific">Manihot esculenta</name>
    <name type="common">Cassava</name>
    <name type="synonym">Jatropha manihot</name>
    <dbReference type="NCBI Taxonomy" id="3983"/>
    <lineage>
        <taxon>Eukaryota</taxon>
        <taxon>Viridiplantae</taxon>
        <taxon>Streptophyta</taxon>
        <taxon>Embryophyta</taxon>
        <taxon>Tracheophyta</taxon>
        <taxon>Spermatophyta</taxon>
        <taxon>Magnoliopsida</taxon>
        <taxon>eudicotyledons</taxon>
        <taxon>Gunneridae</taxon>
        <taxon>Pentapetalae</taxon>
        <taxon>rosids</taxon>
        <taxon>fabids</taxon>
        <taxon>Malpighiales</taxon>
        <taxon>Euphorbiaceae</taxon>
        <taxon>Crotonoideae</taxon>
        <taxon>Manihoteae</taxon>
        <taxon>Manihot</taxon>
    </lineage>
</organism>
<dbReference type="EMBL" id="CM004392">
    <property type="protein sequence ID" value="OAY47847.1"/>
    <property type="molecule type" value="Genomic_DNA"/>
</dbReference>
<proteinExistence type="predicted"/>
<accession>A0A2C9VS68</accession>
<evidence type="ECO:0000313" key="2">
    <source>
        <dbReference type="EMBL" id="OAY47847.1"/>
    </source>
</evidence>
<protein>
    <submittedName>
        <fullName evidence="2">Uncharacterized protein</fullName>
    </submittedName>
</protein>
<keyword evidence="1" id="KW-1133">Transmembrane helix</keyword>
<keyword evidence="1" id="KW-0472">Membrane</keyword>
<sequence length="69" mass="8022">MGQNLRMKTLFKKTKVALSGNKEKSEKTKNKSKVTFATNPKSKSLISSAPLFIYFFFPFFSHKNRSWFP</sequence>
<dbReference type="AlphaFoldDB" id="A0A2C9VS68"/>
<keyword evidence="1" id="KW-0812">Transmembrane</keyword>
<name>A0A2C9VS68_MANES</name>
<feature type="transmembrane region" description="Helical" evidence="1">
    <location>
        <begin position="44"/>
        <end position="61"/>
    </location>
</feature>